<evidence type="ECO:0000259" key="3">
    <source>
        <dbReference type="Pfam" id="PF02449"/>
    </source>
</evidence>
<evidence type="ECO:0000259" key="4">
    <source>
        <dbReference type="Pfam" id="PF18120"/>
    </source>
</evidence>
<dbReference type="EMBL" id="BAAAOH010000001">
    <property type="protein sequence ID" value="GAA1981289.1"/>
    <property type="molecule type" value="Genomic_DNA"/>
</dbReference>
<evidence type="ECO:0000313" key="5">
    <source>
        <dbReference type="EMBL" id="GAA1981289.1"/>
    </source>
</evidence>
<dbReference type="Gene3D" id="3.20.20.80">
    <property type="entry name" value="Glycosidases"/>
    <property type="match status" value="1"/>
</dbReference>
<dbReference type="SUPFAM" id="SSF51445">
    <property type="entry name" value="(Trans)glycosidases"/>
    <property type="match status" value="1"/>
</dbReference>
<dbReference type="InterPro" id="IPR017853">
    <property type="entry name" value="GH"/>
</dbReference>
<proteinExistence type="predicted"/>
<keyword evidence="1" id="KW-0378">Hydrolase</keyword>
<comment type="caution">
    <text evidence="5">The sequence shown here is derived from an EMBL/GenBank/DDBJ whole genome shotgun (WGS) entry which is preliminary data.</text>
</comment>
<dbReference type="InterPro" id="IPR013529">
    <property type="entry name" value="Glyco_hydro_42_N"/>
</dbReference>
<dbReference type="Pfam" id="PF18120">
    <property type="entry name" value="DUF5597"/>
    <property type="match status" value="1"/>
</dbReference>
<keyword evidence="6" id="KW-1185">Reference proteome</keyword>
<protein>
    <submittedName>
        <fullName evidence="5">DUF5597 domain-containing protein</fullName>
    </submittedName>
</protein>
<keyword evidence="2" id="KW-0326">Glycosidase</keyword>
<dbReference type="InterPro" id="IPR040719">
    <property type="entry name" value="DUF5597"/>
</dbReference>
<gene>
    <name evidence="5" type="ORF">GCM10009777_13560</name>
</gene>
<evidence type="ECO:0000256" key="2">
    <source>
        <dbReference type="ARBA" id="ARBA00023295"/>
    </source>
</evidence>
<name>A0ABN2S7V0_9MICO</name>
<organism evidence="5 6">
    <name type="scientific">Microbacterium pumilum</name>
    <dbReference type="NCBI Taxonomy" id="344165"/>
    <lineage>
        <taxon>Bacteria</taxon>
        <taxon>Bacillati</taxon>
        <taxon>Actinomycetota</taxon>
        <taxon>Actinomycetes</taxon>
        <taxon>Micrococcales</taxon>
        <taxon>Microbacteriaceae</taxon>
        <taxon>Microbacterium</taxon>
    </lineage>
</organism>
<dbReference type="Proteomes" id="UP001500326">
    <property type="component" value="Unassembled WGS sequence"/>
</dbReference>
<evidence type="ECO:0000256" key="1">
    <source>
        <dbReference type="ARBA" id="ARBA00022801"/>
    </source>
</evidence>
<dbReference type="Gene3D" id="2.60.220.20">
    <property type="entry name" value="putative beta-Galactosidase from caulobacter crescentus"/>
    <property type="match status" value="1"/>
</dbReference>
<reference evidence="5 6" key="1">
    <citation type="journal article" date="2019" name="Int. J. Syst. Evol. Microbiol.">
        <title>The Global Catalogue of Microorganisms (GCM) 10K type strain sequencing project: providing services to taxonomists for standard genome sequencing and annotation.</title>
        <authorList>
            <consortium name="The Broad Institute Genomics Platform"/>
            <consortium name="The Broad Institute Genome Sequencing Center for Infectious Disease"/>
            <person name="Wu L."/>
            <person name="Ma J."/>
        </authorList>
    </citation>
    <scope>NUCLEOTIDE SEQUENCE [LARGE SCALE GENOMIC DNA]</scope>
    <source>
        <strain evidence="5 6">JCM 14902</strain>
    </source>
</reference>
<evidence type="ECO:0000313" key="6">
    <source>
        <dbReference type="Proteomes" id="UP001500326"/>
    </source>
</evidence>
<accession>A0ABN2S7V0</accession>
<feature type="domain" description="Glycoside hydrolase family 42 N-terminal" evidence="3">
    <location>
        <begin position="43"/>
        <end position="200"/>
    </location>
</feature>
<dbReference type="RefSeq" id="WP_344059773.1">
    <property type="nucleotide sequence ID" value="NZ_BAAAOH010000001.1"/>
</dbReference>
<dbReference type="Pfam" id="PF02449">
    <property type="entry name" value="Glyco_hydro_42"/>
    <property type="match status" value="1"/>
</dbReference>
<sequence>MNTQSTPAPRPWSITAEGGFALRRNGGPALLLGGQVFNSSSSSSRSIAESFAHIRRMNGNVVLAPVSWAQLEAEEGTVDFALVDRMIEEARHHGLRLVLLWFGAFKNAASTYAPRWVRVDRERFPRAVVEPKGRHAFSYEGATAKPVLSVFSPELRESDARAFEKLVAHIVDADPDGVVVMIQVENETGLLSDSRDRGPLAEAAWYNPVPPELLEHVGAAAVDTSFARALWEANGSRPSGSWPEVFGESSAADEVFMAWGFASYVEHLARRGHAIADIPMYANAWLGPQPGQDEPGQYPSGGPASRVLDVWRAAAPSLALLGPDIYVDDADGAMRDYASGVQPLFVPECRMNAGELVRAVGVYRAIGWSAFGLDGGNPDGQVAATLSFLVALEREIAAAQVSGRVGAVVIEPGVEVTNVNIAGIDISARATLALLQRMLLDAGVHVPDPDLHVPDESLPGAPIPHSGDKRPFGLIVGAGEDNFVVIGRELTLDFFAADARIEIDSVEELLVEDGRIVPGRVLNGDERLRVLPTDRIGAARIQLARV</sequence>
<feature type="domain" description="DUF5597" evidence="4">
    <location>
        <begin position="387"/>
        <end position="527"/>
    </location>
</feature>